<keyword evidence="4" id="KW-0464">Manganese</keyword>
<proteinExistence type="predicted"/>
<dbReference type="GO" id="GO:0046872">
    <property type="term" value="F:metal ion binding"/>
    <property type="evidence" value="ECO:0007669"/>
    <property type="project" value="UniProtKB-KW"/>
</dbReference>
<dbReference type="Gene3D" id="3.10.310.20">
    <property type="entry name" value="DHHA2 domain"/>
    <property type="match status" value="1"/>
</dbReference>
<organism evidence="6 7">
    <name type="scientific">Teratosphaeria nubilosa</name>
    <dbReference type="NCBI Taxonomy" id="161662"/>
    <lineage>
        <taxon>Eukaryota</taxon>
        <taxon>Fungi</taxon>
        <taxon>Dikarya</taxon>
        <taxon>Ascomycota</taxon>
        <taxon>Pezizomycotina</taxon>
        <taxon>Dothideomycetes</taxon>
        <taxon>Dothideomycetidae</taxon>
        <taxon>Mycosphaerellales</taxon>
        <taxon>Teratosphaeriaceae</taxon>
        <taxon>Teratosphaeria</taxon>
    </lineage>
</organism>
<dbReference type="SMART" id="SM01131">
    <property type="entry name" value="DHHA2"/>
    <property type="match status" value="1"/>
</dbReference>
<evidence type="ECO:0000256" key="4">
    <source>
        <dbReference type="ARBA" id="ARBA00023211"/>
    </source>
</evidence>
<dbReference type="OrthoDB" id="374045at2759"/>
<evidence type="ECO:0000259" key="5">
    <source>
        <dbReference type="SMART" id="SM01131"/>
    </source>
</evidence>
<evidence type="ECO:0000313" key="6">
    <source>
        <dbReference type="EMBL" id="KAF2764087.1"/>
    </source>
</evidence>
<dbReference type="Gene3D" id="3.90.1640.10">
    <property type="entry name" value="inorganic pyrophosphatase (n-terminal core)"/>
    <property type="match status" value="1"/>
</dbReference>
<protein>
    <submittedName>
        <fullName evidence="6">DHH phosphoesterase</fullName>
    </submittedName>
</protein>
<dbReference type="GO" id="GO:0005737">
    <property type="term" value="C:cytoplasm"/>
    <property type="evidence" value="ECO:0007669"/>
    <property type="project" value="InterPro"/>
</dbReference>
<dbReference type="EMBL" id="ML995940">
    <property type="protein sequence ID" value="KAF2764087.1"/>
    <property type="molecule type" value="Genomic_DNA"/>
</dbReference>
<evidence type="ECO:0000256" key="2">
    <source>
        <dbReference type="ARBA" id="ARBA00022723"/>
    </source>
</evidence>
<dbReference type="InterPro" id="IPR038763">
    <property type="entry name" value="DHH_sf"/>
</dbReference>
<sequence length="417" mass="46066">MARMSIRTFLLQAKRHLHRTLHHKTPASFVIGNESADLDSITCALLYSYIHSSTLENRRANTFIIPVANIPAKDLPLRPELTALLKHVDVQPEELVTLDDLGEMPMGLERTEWVLVDCNRMVGVLGEWYSGAVAGCIDHHDDEKAVPSTASPRIIEKTGSCNSLVVNHLRPAWDDLASFSTSIGASNGSRDVGFLDDTAYASTWDAQVAKLSLASILIDTYNMRDASKVTDADRKAVRYLEARINISPKLGKTYDRGKFFAELSEAKSDLGGLDLDGVLRKDYKAWSENGIRVGISSAVKPLGDLKTKASSDGFAGALARFAKERHLHLYVLMTAYTAEASGQSERECLVLALHDGQAEEAARRFAGECREELELEEKAFDCGHVGEEVKGLWVWDQRNVKASRKRVGPLVRGCLRQ</sequence>
<dbReference type="Proteomes" id="UP000799436">
    <property type="component" value="Unassembled WGS sequence"/>
</dbReference>
<keyword evidence="2" id="KW-0479">Metal-binding</keyword>
<keyword evidence="3" id="KW-0378">Hydrolase</keyword>
<evidence type="ECO:0000313" key="7">
    <source>
        <dbReference type="Proteomes" id="UP000799436"/>
    </source>
</evidence>
<feature type="domain" description="DHHA2" evidence="5">
    <location>
        <begin position="260"/>
        <end position="415"/>
    </location>
</feature>
<name>A0A6G1KU22_9PEZI</name>
<dbReference type="GO" id="GO:0004309">
    <property type="term" value="F:exopolyphosphatase activity"/>
    <property type="evidence" value="ECO:0007669"/>
    <property type="project" value="TreeGrafter"/>
</dbReference>
<dbReference type="InterPro" id="IPR038222">
    <property type="entry name" value="DHHA2_dom_sf"/>
</dbReference>
<dbReference type="InterPro" id="IPR004097">
    <property type="entry name" value="DHHA2"/>
</dbReference>
<gene>
    <name evidence="6" type="ORF">EJ03DRAFT_332138</name>
</gene>
<keyword evidence="7" id="KW-1185">Reference proteome</keyword>
<dbReference type="PANTHER" id="PTHR12112">
    <property type="entry name" value="BNIP - RELATED"/>
    <property type="match status" value="1"/>
</dbReference>
<accession>A0A6G1KU22</accession>
<dbReference type="Pfam" id="PF01368">
    <property type="entry name" value="DHH"/>
    <property type="match status" value="1"/>
</dbReference>
<dbReference type="Pfam" id="PF02833">
    <property type="entry name" value="DHHA2"/>
    <property type="match status" value="1"/>
</dbReference>
<dbReference type="PANTHER" id="PTHR12112:SF39">
    <property type="entry name" value="EG:152A3.5 PROTEIN (FBGN0003116_PN PROTEIN)"/>
    <property type="match status" value="1"/>
</dbReference>
<dbReference type="SUPFAM" id="SSF64182">
    <property type="entry name" value="DHH phosphoesterases"/>
    <property type="match status" value="1"/>
</dbReference>
<dbReference type="InterPro" id="IPR001667">
    <property type="entry name" value="DDH_dom"/>
</dbReference>
<dbReference type="AlphaFoldDB" id="A0A6G1KU22"/>
<reference evidence="6" key="1">
    <citation type="journal article" date="2020" name="Stud. Mycol.">
        <title>101 Dothideomycetes genomes: a test case for predicting lifestyles and emergence of pathogens.</title>
        <authorList>
            <person name="Haridas S."/>
            <person name="Albert R."/>
            <person name="Binder M."/>
            <person name="Bloem J."/>
            <person name="Labutti K."/>
            <person name="Salamov A."/>
            <person name="Andreopoulos B."/>
            <person name="Baker S."/>
            <person name="Barry K."/>
            <person name="Bills G."/>
            <person name="Bluhm B."/>
            <person name="Cannon C."/>
            <person name="Castanera R."/>
            <person name="Culley D."/>
            <person name="Daum C."/>
            <person name="Ezra D."/>
            <person name="Gonzalez J."/>
            <person name="Henrissat B."/>
            <person name="Kuo A."/>
            <person name="Liang C."/>
            <person name="Lipzen A."/>
            <person name="Lutzoni F."/>
            <person name="Magnuson J."/>
            <person name="Mondo S."/>
            <person name="Nolan M."/>
            <person name="Ohm R."/>
            <person name="Pangilinan J."/>
            <person name="Park H.-J."/>
            <person name="Ramirez L."/>
            <person name="Alfaro M."/>
            <person name="Sun H."/>
            <person name="Tritt A."/>
            <person name="Yoshinaga Y."/>
            <person name="Zwiers L.-H."/>
            <person name="Turgeon B."/>
            <person name="Goodwin S."/>
            <person name="Spatafora J."/>
            <person name="Crous P."/>
            <person name="Grigoriev I."/>
        </authorList>
    </citation>
    <scope>NUCLEOTIDE SEQUENCE</scope>
    <source>
        <strain evidence="6">CBS 116005</strain>
    </source>
</reference>
<evidence type="ECO:0000256" key="1">
    <source>
        <dbReference type="ARBA" id="ARBA00001936"/>
    </source>
</evidence>
<evidence type="ECO:0000256" key="3">
    <source>
        <dbReference type="ARBA" id="ARBA00022801"/>
    </source>
</evidence>
<comment type="cofactor">
    <cofactor evidence="1">
        <name>Mn(2+)</name>
        <dbReference type="ChEBI" id="CHEBI:29035"/>
    </cofactor>
</comment>